<feature type="signal peptide" evidence="1">
    <location>
        <begin position="1"/>
        <end position="19"/>
    </location>
</feature>
<comment type="caution">
    <text evidence="2">The sequence shown here is derived from an EMBL/GenBank/DDBJ whole genome shotgun (WGS) entry which is preliminary data.</text>
</comment>
<evidence type="ECO:0000313" key="2">
    <source>
        <dbReference type="EMBL" id="KAK6997402.1"/>
    </source>
</evidence>
<feature type="non-terminal residue" evidence="2">
    <location>
        <position position="199"/>
    </location>
</feature>
<keyword evidence="3" id="KW-1185">Reference proteome</keyword>
<reference evidence="2 3" key="1">
    <citation type="journal article" date="2024" name="J Genomics">
        <title>Draft genome sequencing and assembly of Favolaschia claudopus CIRM-BRFM 2984 isolated from oak limbs.</title>
        <authorList>
            <person name="Navarro D."/>
            <person name="Drula E."/>
            <person name="Chaduli D."/>
            <person name="Cazenave R."/>
            <person name="Ahrendt S."/>
            <person name="Wang J."/>
            <person name="Lipzen A."/>
            <person name="Daum C."/>
            <person name="Barry K."/>
            <person name="Grigoriev I.V."/>
            <person name="Favel A."/>
            <person name="Rosso M.N."/>
            <person name="Martin F."/>
        </authorList>
    </citation>
    <scope>NUCLEOTIDE SEQUENCE [LARGE SCALE GENOMIC DNA]</scope>
    <source>
        <strain evidence="2 3">CIRM-BRFM 2984</strain>
    </source>
</reference>
<name>A0AAW0A1M5_9AGAR</name>
<evidence type="ECO:0000256" key="1">
    <source>
        <dbReference type="SAM" id="SignalP"/>
    </source>
</evidence>
<organism evidence="2 3">
    <name type="scientific">Favolaschia claudopus</name>
    <dbReference type="NCBI Taxonomy" id="2862362"/>
    <lineage>
        <taxon>Eukaryota</taxon>
        <taxon>Fungi</taxon>
        <taxon>Dikarya</taxon>
        <taxon>Basidiomycota</taxon>
        <taxon>Agaricomycotina</taxon>
        <taxon>Agaricomycetes</taxon>
        <taxon>Agaricomycetidae</taxon>
        <taxon>Agaricales</taxon>
        <taxon>Marasmiineae</taxon>
        <taxon>Mycenaceae</taxon>
        <taxon>Favolaschia</taxon>
    </lineage>
</organism>
<protein>
    <submittedName>
        <fullName evidence="2">Uncharacterized protein</fullName>
    </submittedName>
</protein>
<proteinExistence type="predicted"/>
<accession>A0AAW0A1M5</accession>
<dbReference type="AlphaFoldDB" id="A0AAW0A1M5"/>
<dbReference type="EMBL" id="JAWWNJ010000091">
    <property type="protein sequence ID" value="KAK6997402.1"/>
    <property type="molecule type" value="Genomic_DNA"/>
</dbReference>
<evidence type="ECO:0000313" key="3">
    <source>
        <dbReference type="Proteomes" id="UP001362999"/>
    </source>
</evidence>
<feature type="chain" id="PRO_5043866608" evidence="1">
    <location>
        <begin position="20"/>
        <end position="199"/>
    </location>
</feature>
<dbReference type="Proteomes" id="UP001362999">
    <property type="component" value="Unassembled WGS sequence"/>
</dbReference>
<gene>
    <name evidence="2" type="ORF">R3P38DRAFT_3369910</name>
</gene>
<keyword evidence="1" id="KW-0732">Signal</keyword>
<sequence length="199" mass="21694">MLFSRRVCFAFSVAATISCLYVGDPDTGETLRNLACLESAVPTTTSSPLAAHCLDVPSATGVHLASAYHARVFGEFSTPVFVPQDCNCRQSAGMALYNAEYYLYTDVHCTFSCKYPFHPHPRDTRHSCHPHFRDIVESGGLLNLSAIETGVIHIISGLWSSTSPEMKSHTRVAIETGVESFISGPVSRMAGMKSFQRVA</sequence>
<dbReference type="PROSITE" id="PS51257">
    <property type="entry name" value="PROKAR_LIPOPROTEIN"/>
    <property type="match status" value="1"/>
</dbReference>